<comment type="similarity">
    <text evidence="2 7">Belongs to the XK family.</text>
</comment>
<comment type="subcellular location">
    <subcellularLocation>
        <location evidence="1">Cell membrane</location>
        <topology evidence="1">Multi-pass membrane protein</topology>
    </subcellularLocation>
    <subcellularLocation>
        <location evidence="7">Membrane</location>
        <topology evidence="7">Multi-pass membrane protein</topology>
    </subcellularLocation>
</comment>
<dbReference type="GO" id="GO:0070782">
    <property type="term" value="P:phosphatidylserine exposure on apoptotic cell surface"/>
    <property type="evidence" value="ECO:0007669"/>
    <property type="project" value="TreeGrafter"/>
</dbReference>
<proteinExistence type="evidence at transcript level"/>
<name>A0A6F9DXC6_9ASCI</name>
<evidence type="ECO:0000256" key="1">
    <source>
        <dbReference type="ARBA" id="ARBA00004651"/>
    </source>
</evidence>
<accession>A0A6F9DXC6</accession>
<dbReference type="AlphaFoldDB" id="A0A6F9DXC6"/>
<dbReference type="Pfam" id="PF09815">
    <property type="entry name" value="XK-related"/>
    <property type="match status" value="1"/>
</dbReference>
<feature type="compositionally biased region" description="Polar residues" evidence="8">
    <location>
        <begin position="167"/>
        <end position="184"/>
    </location>
</feature>
<dbReference type="PANTHER" id="PTHR16024:SF6">
    <property type="entry name" value="XK-RELATED PROTEIN"/>
    <property type="match status" value="1"/>
</dbReference>
<evidence type="ECO:0000256" key="4">
    <source>
        <dbReference type="ARBA" id="ARBA00022692"/>
    </source>
</evidence>
<feature type="transmembrane region" description="Helical" evidence="7">
    <location>
        <begin position="515"/>
        <end position="535"/>
    </location>
</feature>
<keyword evidence="3" id="KW-1003">Cell membrane</keyword>
<feature type="region of interest" description="Disordered" evidence="8">
    <location>
        <begin position="780"/>
        <end position="860"/>
    </location>
</feature>
<dbReference type="GO" id="GO:0043652">
    <property type="term" value="P:engulfment of apoptotic cell"/>
    <property type="evidence" value="ECO:0007669"/>
    <property type="project" value="TreeGrafter"/>
</dbReference>
<dbReference type="EMBL" id="LR791927">
    <property type="protein sequence ID" value="CAB3267789.1"/>
    <property type="molecule type" value="mRNA"/>
</dbReference>
<feature type="transmembrane region" description="Helical" evidence="7">
    <location>
        <begin position="486"/>
        <end position="503"/>
    </location>
</feature>
<dbReference type="InterPro" id="IPR018629">
    <property type="entry name" value="XK-rel"/>
</dbReference>
<organism evidence="9">
    <name type="scientific">Phallusia mammillata</name>
    <dbReference type="NCBI Taxonomy" id="59560"/>
    <lineage>
        <taxon>Eukaryota</taxon>
        <taxon>Metazoa</taxon>
        <taxon>Chordata</taxon>
        <taxon>Tunicata</taxon>
        <taxon>Ascidiacea</taxon>
        <taxon>Phlebobranchia</taxon>
        <taxon>Ascidiidae</taxon>
        <taxon>Phallusia</taxon>
    </lineage>
</organism>
<evidence type="ECO:0000256" key="3">
    <source>
        <dbReference type="ARBA" id="ARBA00022475"/>
    </source>
</evidence>
<feature type="transmembrane region" description="Helical" evidence="7">
    <location>
        <begin position="215"/>
        <end position="235"/>
    </location>
</feature>
<reference evidence="9" key="1">
    <citation type="submission" date="2020-04" db="EMBL/GenBank/DDBJ databases">
        <authorList>
            <person name="Neveu A P."/>
        </authorList>
    </citation>
    <scope>NUCLEOTIDE SEQUENCE</scope>
    <source>
        <tissue evidence="9">Whole embryo</tissue>
    </source>
</reference>
<protein>
    <recommendedName>
        <fullName evidence="7">XK-related protein</fullName>
    </recommendedName>
</protein>
<sequence length="1000" mass="113301">MPKQEHALPFCLCFSFNFQYIFQCRMNGQQVSEDENLSDKNESILQKVHAQKSLSSMSSYDSDTDIINRMPIMTTQYEKMHYPKKEDEESIELLQRTAGEVLSDPTLKINNGNQDDGDHLECVDGILPSPNKDEQQIPPGGIGGANGEGQDEVDAWPTREGRKMSKDSQTTTKISPAESSNAVTETIPEQGENLEKLCCRTLLGLLAWKTIFTKFSAVDLFFAAVSMSFYVFDLVTDILNAYSYYYFRDEHKDNLLYFGLTAVLIIVPSIIAQAFSLWWEAEDETQIRLHRQEEGRNEKHSFCYLFGIALMHVFQIAPLFRYVRAAYFGVRSRIEEQKGNNEKEIFYDKKWKYEYCDVSFLRLFDSFLESAPQLVLQLYIMVTTMQTPFITVISCLGSWGGLSMAFLSFQRALRNSQADKQQISIPGSIFLVLYRSCTILSRVFALALLLNVHIWAWLGLFIFHWSLMTAWIVYQGTNFCQSKAKELVYDVVIGFCYNFAYINVTNKTNNKCRMILFYMVMFVENCILAVVWLYFRQGGGNLIDTFIGSQSLVNSSPSTLEEETLPADVALAIVVLIPSMFILGILFMLLYYIFLHPTTGESSCCGSSNGRLTPKESDAEQTVELTTVELRATSESHRSYRRSEAIRSWHMDTQPLDYPKDTRPKRPNSEIIESSASSLFDEPTLAPTKPKPKPVEVNSAYCSCYSLRHEAEVVNTYQKEKSSQLVVSSASQIQEKTEVVYTPRKGNVVNIKDAELKALKVDLQLQEKKRKKLKIEQELRKLNLQPHTSSQSVSPQSPTEELFNRKGRVKDLLSPSTSMTLPKTPSRQLHVSSPVSMPVSDQPPPVVKEMPSKWVHPPSPLTQTFELKQTFTSQTMSHASPSSRTISMHRRRLNSEDANMEASSAMNYSPMSTKCGTFPRCSRRQELSTPNRSLQGKTLKTIRENKLAMHNAGGRDYSASLSNIAIKHQIGAGLKKAKVPRAMSFTVSKNEQVISIESAL</sequence>
<feature type="compositionally biased region" description="Polar residues" evidence="8">
    <location>
        <begin position="814"/>
        <end position="835"/>
    </location>
</feature>
<dbReference type="GO" id="GO:1902742">
    <property type="term" value="P:apoptotic process involved in development"/>
    <property type="evidence" value="ECO:0007669"/>
    <property type="project" value="TreeGrafter"/>
</dbReference>
<feature type="transmembrane region" description="Helical" evidence="7">
    <location>
        <begin position="569"/>
        <end position="594"/>
    </location>
</feature>
<dbReference type="PANTHER" id="PTHR16024">
    <property type="entry name" value="XK-RELATED PROTEIN"/>
    <property type="match status" value="1"/>
</dbReference>
<feature type="transmembrane region" description="Helical" evidence="7">
    <location>
        <begin position="389"/>
        <end position="409"/>
    </location>
</feature>
<feature type="transmembrane region" description="Helical" evidence="7">
    <location>
        <begin position="255"/>
        <end position="281"/>
    </location>
</feature>
<evidence type="ECO:0000256" key="7">
    <source>
        <dbReference type="RuleBase" id="RU910716"/>
    </source>
</evidence>
<keyword evidence="5 7" id="KW-1133">Transmembrane helix</keyword>
<feature type="transmembrane region" description="Helical" evidence="7">
    <location>
        <begin position="454"/>
        <end position="474"/>
    </location>
</feature>
<feature type="compositionally biased region" description="Low complexity" evidence="8">
    <location>
        <begin position="785"/>
        <end position="798"/>
    </location>
</feature>
<keyword evidence="6 7" id="KW-0472">Membrane</keyword>
<dbReference type="InterPro" id="IPR050895">
    <property type="entry name" value="XK-related_scramblase"/>
</dbReference>
<feature type="transmembrane region" description="Helical" evidence="7">
    <location>
        <begin position="429"/>
        <end position="448"/>
    </location>
</feature>
<keyword evidence="4 7" id="KW-0812">Transmembrane</keyword>
<dbReference type="GO" id="GO:0005886">
    <property type="term" value="C:plasma membrane"/>
    <property type="evidence" value="ECO:0007669"/>
    <property type="project" value="UniProtKB-SubCell"/>
</dbReference>
<evidence type="ECO:0000256" key="5">
    <source>
        <dbReference type="ARBA" id="ARBA00022989"/>
    </source>
</evidence>
<evidence type="ECO:0000256" key="2">
    <source>
        <dbReference type="ARBA" id="ARBA00008789"/>
    </source>
</evidence>
<evidence type="ECO:0000256" key="6">
    <source>
        <dbReference type="ARBA" id="ARBA00023136"/>
    </source>
</evidence>
<evidence type="ECO:0000313" key="9">
    <source>
        <dbReference type="EMBL" id="CAB3267789.1"/>
    </source>
</evidence>
<evidence type="ECO:0000256" key="8">
    <source>
        <dbReference type="SAM" id="MobiDB-lite"/>
    </source>
</evidence>
<feature type="transmembrane region" description="Helical" evidence="7">
    <location>
        <begin position="302"/>
        <end position="323"/>
    </location>
</feature>
<feature type="region of interest" description="Disordered" evidence="8">
    <location>
        <begin position="111"/>
        <end position="185"/>
    </location>
</feature>
<feature type="compositionally biased region" description="Basic and acidic residues" evidence="8">
    <location>
        <begin position="157"/>
        <end position="166"/>
    </location>
</feature>
<gene>
    <name evidence="9" type="primary">Xkr4</name>
</gene>